<evidence type="ECO:0000313" key="3">
    <source>
        <dbReference type="Proteomes" id="UP000053593"/>
    </source>
</evidence>
<dbReference type="EMBL" id="KN834781">
    <property type="protein sequence ID" value="KIK59023.1"/>
    <property type="molecule type" value="Genomic_DNA"/>
</dbReference>
<dbReference type="SMART" id="SM00317">
    <property type="entry name" value="SET"/>
    <property type="match status" value="1"/>
</dbReference>
<dbReference type="InterPro" id="IPR001214">
    <property type="entry name" value="SET_dom"/>
</dbReference>
<protein>
    <recommendedName>
        <fullName evidence="1">SET domain-containing protein</fullName>
    </recommendedName>
</protein>
<gene>
    <name evidence="2" type="ORF">GYMLUDRAFT_60283</name>
</gene>
<proteinExistence type="predicted"/>
<dbReference type="SUPFAM" id="SSF82199">
    <property type="entry name" value="SET domain"/>
    <property type="match status" value="1"/>
</dbReference>
<keyword evidence="3" id="KW-1185">Reference proteome</keyword>
<dbReference type="OrthoDB" id="5945798at2759"/>
<dbReference type="Pfam" id="PF00856">
    <property type="entry name" value="SET"/>
    <property type="match status" value="1"/>
</dbReference>
<dbReference type="HOGENOM" id="CLU_028281_2_0_1"/>
<reference evidence="2 3" key="1">
    <citation type="submission" date="2014-04" db="EMBL/GenBank/DDBJ databases">
        <title>Evolutionary Origins and Diversification of the Mycorrhizal Mutualists.</title>
        <authorList>
            <consortium name="DOE Joint Genome Institute"/>
            <consortium name="Mycorrhizal Genomics Consortium"/>
            <person name="Kohler A."/>
            <person name="Kuo A."/>
            <person name="Nagy L.G."/>
            <person name="Floudas D."/>
            <person name="Copeland A."/>
            <person name="Barry K.W."/>
            <person name="Cichocki N."/>
            <person name="Veneault-Fourrey C."/>
            <person name="LaButti K."/>
            <person name="Lindquist E.A."/>
            <person name="Lipzen A."/>
            <person name="Lundell T."/>
            <person name="Morin E."/>
            <person name="Murat C."/>
            <person name="Riley R."/>
            <person name="Ohm R."/>
            <person name="Sun H."/>
            <person name="Tunlid A."/>
            <person name="Henrissat B."/>
            <person name="Grigoriev I.V."/>
            <person name="Hibbett D.S."/>
            <person name="Martin F."/>
        </authorList>
    </citation>
    <scope>NUCLEOTIDE SEQUENCE [LARGE SCALE GENOMIC DNA]</scope>
    <source>
        <strain evidence="2 3">FD-317 M1</strain>
    </source>
</reference>
<dbReference type="PROSITE" id="PS50280">
    <property type="entry name" value="SET"/>
    <property type="match status" value="1"/>
</dbReference>
<dbReference type="InterPro" id="IPR053185">
    <property type="entry name" value="SET_domain_protein"/>
</dbReference>
<dbReference type="PANTHER" id="PTHR47332:SF4">
    <property type="entry name" value="SET DOMAIN-CONTAINING PROTEIN 5"/>
    <property type="match status" value="1"/>
</dbReference>
<dbReference type="Proteomes" id="UP000053593">
    <property type="component" value="Unassembled WGS sequence"/>
</dbReference>
<dbReference type="InterPro" id="IPR046341">
    <property type="entry name" value="SET_dom_sf"/>
</dbReference>
<sequence>MKRGFLNTSKAKKQLDQTALAQPLKTEKGMCEPEPFSHGVQGFLPEGYQSPITIAKLVEIDPKTLNYSPDFYIFTAVPPVPLNAKLADVPGGWAECYISGHVKRVIYETPEFPRLPLSPPNGKSYRIGQAGDKGLGMFATRLIRAGELILDERPMLVFTSSPKTLMMMDTSDVVKLSHEQQKQIVLHEWGKLAKIAFDRMPPENQEAFMDLFNSHEHDGSDEIVGRIRTNGVRCDLEDKDAIGPLGGYTAVCKDISRINHCCGPNAIWEWHTDSFSVRIYATRDIGVGEEVTISYCDNLAPAAERAAHLSPYGIARCKCSPSCSDEAKSKISDERRARFEHEPITLIPPFDTPMSAAEPEDAWVQPAVRRLQELEDEGLEGTKHYTHTAYQLINSYSFLQNVEKVLLYANKLKGVEKVINKRDLNTMYLSEEGIRGNPIYLAGELTKKGMPIMMTFK</sequence>
<dbReference type="AlphaFoldDB" id="A0A0D0CTI2"/>
<accession>A0A0D0CTI2</accession>
<evidence type="ECO:0000259" key="1">
    <source>
        <dbReference type="PROSITE" id="PS50280"/>
    </source>
</evidence>
<evidence type="ECO:0000313" key="2">
    <source>
        <dbReference type="EMBL" id="KIK59023.1"/>
    </source>
</evidence>
<dbReference type="CDD" id="cd20071">
    <property type="entry name" value="SET_SMYD"/>
    <property type="match status" value="1"/>
</dbReference>
<dbReference type="Gene3D" id="2.170.270.10">
    <property type="entry name" value="SET domain"/>
    <property type="match status" value="1"/>
</dbReference>
<dbReference type="PANTHER" id="PTHR47332">
    <property type="entry name" value="SET DOMAIN-CONTAINING PROTEIN 5"/>
    <property type="match status" value="1"/>
</dbReference>
<organism evidence="2 3">
    <name type="scientific">Collybiopsis luxurians FD-317 M1</name>
    <dbReference type="NCBI Taxonomy" id="944289"/>
    <lineage>
        <taxon>Eukaryota</taxon>
        <taxon>Fungi</taxon>
        <taxon>Dikarya</taxon>
        <taxon>Basidiomycota</taxon>
        <taxon>Agaricomycotina</taxon>
        <taxon>Agaricomycetes</taxon>
        <taxon>Agaricomycetidae</taxon>
        <taxon>Agaricales</taxon>
        <taxon>Marasmiineae</taxon>
        <taxon>Omphalotaceae</taxon>
        <taxon>Collybiopsis</taxon>
        <taxon>Collybiopsis luxurians</taxon>
    </lineage>
</organism>
<feature type="domain" description="SET" evidence="1">
    <location>
        <begin position="120"/>
        <end position="296"/>
    </location>
</feature>
<name>A0A0D0CTI2_9AGAR</name>